<dbReference type="PROSITE" id="PS50198">
    <property type="entry name" value="PPIC_PPIASE_2"/>
    <property type="match status" value="1"/>
</dbReference>
<proteinExistence type="predicted"/>
<evidence type="ECO:0000256" key="1">
    <source>
        <dbReference type="ARBA" id="ARBA00000971"/>
    </source>
</evidence>
<dbReference type="PROSITE" id="PS51257">
    <property type="entry name" value="PROKAR_LIPOPROTEIN"/>
    <property type="match status" value="1"/>
</dbReference>
<dbReference type="GO" id="GO:0003755">
    <property type="term" value="F:peptidyl-prolyl cis-trans isomerase activity"/>
    <property type="evidence" value="ECO:0007669"/>
    <property type="project" value="UniProtKB-KW"/>
</dbReference>
<dbReference type="Pfam" id="PF13145">
    <property type="entry name" value="Rotamase_2"/>
    <property type="match status" value="1"/>
</dbReference>
<dbReference type="EC" id="5.2.1.8" evidence="2"/>
<gene>
    <name evidence="9" type="ordered locus">Clole_1596</name>
</gene>
<reference evidence="9 10" key="1">
    <citation type="journal article" date="2011" name="J. Bacteriol.">
        <title>Complete genome sequence of the cellulose-degrading bacterium Cellulosilyticum lentocellum.</title>
        <authorList>
            <consortium name="US DOE Joint Genome Institute"/>
            <person name="Miller D.A."/>
            <person name="Suen G."/>
            <person name="Bruce D."/>
            <person name="Copeland A."/>
            <person name="Cheng J.F."/>
            <person name="Detter C."/>
            <person name="Goodwin L.A."/>
            <person name="Han C.S."/>
            <person name="Hauser L.J."/>
            <person name="Land M.L."/>
            <person name="Lapidus A."/>
            <person name="Lucas S."/>
            <person name="Meincke L."/>
            <person name="Pitluck S."/>
            <person name="Tapia R."/>
            <person name="Teshima H."/>
            <person name="Woyke T."/>
            <person name="Fox B.G."/>
            <person name="Angert E.R."/>
            <person name="Currie C.R."/>
        </authorList>
    </citation>
    <scope>NUCLEOTIDE SEQUENCE [LARGE SCALE GENOMIC DNA]</scope>
    <source>
        <strain evidence="10">ATCC 49066 / DSM 5427 / NCIMB 11756 / RHM5</strain>
    </source>
</reference>
<dbReference type="InterPro" id="IPR000297">
    <property type="entry name" value="PPIase_PpiC"/>
</dbReference>
<dbReference type="InterPro" id="IPR046357">
    <property type="entry name" value="PPIase_dom_sf"/>
</dbReference>
<dbReference type="Gene3D" id="3.10.50.40">
    <property type="match status" value="1"/>
</dbReference>
<keyword evidence="10" id="KW-1185">Reference proteome</keyword>
<dbReference type="RefSeq" id="WP_013656619.1">
    <property type="nucleotide sequence ID" value="NC_015275.1"/>
</dbReference>
<dbReference type="SUPFAM" id="SSF54534">
    <property type="entry name" value="FKBP-like"/>
    <property type="match status" value="1"/>
</dbReference>
<dbReference type="InterPro" id="IPR050245">
    <property type="entry name" value="PrsA_foldase"/>
</dbReference>
<feature type="domain" description="PpiC" evidence="8">
    <location>
        <begin position="196"/>
        <end position="302"/>
    </location>
</feature>
<accession>F2JKR8</accession>
<sequence>MKIVKKLMMCGLVAMLSVSMVACGEKKTEDTKTTAGTNETAGTDSEAAKTVLATVNGVEILQGDLDKVYNSMVAEYQSYYGESEEMLTFLKQQKPGLLTGLINRELLKQKAKELNITCTDEEVEKIYSDLVSTYGEEQVQEVIKANGFTTETYKAQIKEDEALSKVQEKMQEGEIKVTDEDVKKYYDENIDSFTTGAGANMEHILVKVADTDTDDYKKKCDEAVKTIEKEITDGTTFDELKTKYTADGIDTNMYVVEDLGFVQYEQPNYDTAFLAGAKEVKEGEISKAVKSSFGYHFIKVEGIKDKEVKPLEDVKAQITTTLENEQKNAYYNAKLEEWTKAAKIEKFEDRMQ</sequence>
<dbReference type="SUPFAM" id="SSF109998">
    <property type="entry name" value="Triger factor/SurA peptide-binding domain-like"/>
    <property type="match status" value="1"/>
</dbReference>
<evidence type="ECO:0000313" key="9">
    <source>
        <dbReference type="EMBL" id="ADZ83321.1"/>
    </source>
</evidence>
<dbReference type="KEGG" id="cle:Clole_1596"/>
<name>F2JKR8_CELLD</name>
<evidence type="ECO:0000256" key="4">
    <source>
        <dbReference type="ARBA" id="ARBA00023110"/>
    </source>
</evidence>
<dbReference type="eggNOG" id="COG0760">
    <property type="taxonomic scope" value="Bacteria"/>
</dbReference>
<dbReference type="STRING" id="642492.Clole_1596"/>
<evidence type="ECO:0000256" key="6">
    <source>
        <dbReference type="PROSITE-ProRule" id="PRU00278"/>
    </source>
</evidence>
<dbReference type="PANTHER" id="PTHR47245:SF1">
    <property type="entry name" value="FOLDASE PROTEIN PRSA"/>
    <property type="match status" value="1"/>
</dbReference>
<dbReference type="AlphaFoldDB" id="F2JKR8"/>
<evidence type="ECO:0000256" key="5">
    <source>
        <dbReference type="ARBA" id="ARBA00023235"/>
    </source>
</evidence>
<evidence type="ECO:0000256" key="2">
    <source>
        <dbReference type="ARBA" id="ARBA00013194"/>
    </source>
</evidence>
<feature type="chain" id="PRO_5038849694" description="peptidylprolyl isomerase" evidence="7">
    <location>
        <begin position="23"/>
        <end position="352"/>
    </location>
</feature>
<protein>
    <recommendedName>
        <fullName evidence="2">peptidylprolyl isomerase</fullName>
        <ecNumber evidence="2">5.2.1.8</ecNumber>
    </recommendedName>
</protein>
<comment type="catalytic activity">
    <reaction evidence="1">
        <text>[protein]-peptidylproline (omega=180) = [protein]-peptidylproline (omega=0)</text>
        <dbReference type="Rhea" id="RHEA:16237"/>
        <dbReference type="Rhea" id="RHEA-COMP:10747"/>
        <dbReference type="Rhea" id="RHEA-COMP:10748"/>
        <dbReference type="ChEBI" id="CHEBI:83833"/>
        <dbReference type="ChEBI" id="CHEBI:83834"/>
        <dbReference type="EC" id="5.2.1.8"/>
    </reaction>
</comment>
<feature type="signal peptide" evidence="7">
    <location>
        <begin position="1"/>
        <end position="22"/>
    </location>
</feature>
<evidence type="ECO:0000313" key="10">
    <source>
        <dbReference type="Proteomes" id="UP000008467"/>
    </source>
</evidence>
<evidence type="ECO:0000256" key="7">
    <source>
        <dbReference type="SAM" id="SignalP"/>
    </source>
</evidence>
<keyword evidence="3 7" id="KW-0732">Signal</keyword>
<evidence type="ECO:0000259" key="8">
    <source>
        <dbReference type="PROSITE" id="PS50198"/>
    </source>
</evidence>
<dbReference type="InterPro" id="IPR027304">
    <property type="entry name" value="Trigger_fact/SurA_dom_sf"/>
</dbReference>
<keyword evidence="4 6" id="KW-0697">Rotamase</keyword>
<evidence type="ECO:0000256" key="3">
    <source>
        <dbReference type="ARBA" id="ARBA00022729"/>
    </source>
</evidence>
<dbReference type="Gene3D" id="1.10.4030.10">
    <property type="entry name" value="Porin chaperone SurA, peptide-binding domain"/>
    <property type="match status" value="1"/>
</dbReference>
<keyword evidence="5 6" id="KW-0413">Isomerase</keyword>
<dbReference type="PANTHER" id="PTHR47245">
    <property type="entry name" value="PEPTIDYLPROLYL ISOMERASE"/>
    <property type="match status" value="1"/>
</dbReference>
<dbReference type="HOGENOM" id="CLU_034646_5_2_9"/>
<dbReference type="Pfam" id="PF13624">
    <property type="entry name" value="SurA_N_3"/>
    <property type="match status" value="1"/>
</dbReference>
<dbReference type="Proteomes" id="UP000008467">
    <property type="component" value="Chromosome"/>
</dbReference>
<dbReference type="EMBL" id="CP002582">
    <property type="protein sequence ID" value="ADZ83321.1"/>
    <property type="molecule type" value="Genomic_DNA"/>
</dbReference>
<organism evidence="9 10">
    <name type="scientific">Cellulosilyticum lentocellum (strain ATCC 49066 / DSM 5427 / NCIMB 11756 / RHM5)</name>
    <name type="common">Clostridium lentocellum</name>
    <dbReference type="NCBI Taxonomy" id="642492"/>
    <lineage>
        <taxon>Bacteria</taxon>
        <taxon>Bacillati</taxon>
        <taxon>Bacillota</taxon>
        <taxon>Clostridia</taxon>
        <taxon>Lachnospirales</taxon>
        <taxon>Cellulosilyticaceae</taxon>
        <taxon>Cellulosilyticum</taxon>
    </lineage>
</organism>